<protein>
    <submittedName>
        <fullName evidence="1">4709_t:CDS:1</fullName>
    </submittedName>
</protein>
<evidence type="ECO:0000313" key="1">
    <source>
        <dbReference type="EMBL" id="CAG8489763.1"/>
    </source>
</evidence>
<accession>A0A9N8ZF91</accession>
<reference evidence="1" key="1">
    <citation type="submission" date="2021-06" db="EMBL/GenBank/DDBJ databases">
        <authorList>
            <person name="Kallberg Y."/>
            <person name="Tangrot J."/>
            <person name="Rosling A."/>
        </authorList>
    </citation>
    <scope>NUCLEOTIDE SEQUENCE</scope>
    <source>
        <strain evidence="1">FL966</strain>
    </source>
</reference>
<name>A0A9N8ZF91_9GLOM</name>
<dbReference type="AlphaFoldDB" id="A0A9N8ZF91"/>
<gene>
    <name evidence="1" type="ORF">CPELLU_LOCUS1923</name>
</gene>
<proteinExistence type="predicted"/>
<dbReference type="Proteomes" id="UP000789759">
    <property type="component" value="Unassembled WGS sequence"/>
</dbReference>
<keyword evidence="2" id="KW-1185">Reference proteome</keyword>
<sequence>MPIISRKLWKASVFEDFGAPTTSTVPQREFEYFHPNLGVPDHRPNINLNRGITGLNPGPSGGFNVILLATIIRKNPIGVISKFEICIQNNKPPTASEPNWISIY</sequence>
<comment type="caution">
    <text evidence="1">The sequence shown here is derived from an EMBL/GenBank/DDBJ whole genome shotgun (WGS) entry which is preliminary data.</text>
</comment>
<dbReference type="OrthoDB" id="2387459at2759"/>
<organism evidence="1 2">
    <name type="scientific">Cetraspora pellucida</name>
    <dbReference type="NCBI Taxonomy" id="1433469"/>
    <lineage>
        <taxon>Eukaryota</taxon>
        <taxon>Fungi</taxon>
        <taxon>Fungi incertae sedis</taxon>
        <taxon>Mucoromycota</taxon>
        <taxon>Glomeromycotina</taxon>
        <taxon>Glomeromycetes</taxon>
        <taxon>Diversisporales</taxon>
        <taxon>Gigasporaceae</taxon>
        <taxon>Cetraspora</taxon>
    </lineage>
</organism>
<dbReference type="EMBL" id="CAJVQA010000768">
    <property type="protein sequence ID" value="CAG8489763.1"/>
    <property type="molecule type" value="Genomic_DNA"/>
</dbReference>
<evidence type="ECO:0000313" key="2">
    <source>
        <dbReference type="Proteomes" id="UP000789759"/>
    </source>
</evidence>